<dbReference type="AlphaFoldDB" id="A0A0A9BRX6"/>
<protein>
    <submittedName>
        <fullName evidence="1">Uncharacterized protein</fullName>
    </submittedName>
</protein>
<evidence type="ECO:0000313" key="1">
    <source>
        <dbReference type="EMBL" id="JAD66759.1"/>
    </source>
</evidence>
<sequence length="33" mass="3710">MRNKRKPILIHDVNLAHSRFALKATTEGNSCST</sequence>
<accession>A0A0A9BRX6</accession>
<organism evidence="1">
    <name type="scientific">Arundo donax</name>
    <name type="common">Giant reed</name>
    <name type="synonym">Donax arundinaceus</name>
    <dbReference type="NCBI Taxonomy" id="35708"/>
    <lineage>
        <taxon>Eukaryota</taxon>
        <taxon>Viridiplantae</taxon>
        <taxon>Streptophyta</taxon>
        <taxon>Embryophyta</taxon>
        <taxon>Tracheophyta</taxon>
        <taxon>Spermatophyta</taxon>
        <taxon>Magnoliopsida</taxon>
        <taxon>Liliopsida</taxon>
        <taxon>Poales</taxon>
        <taxon>Poaceae</taxon>
        <taxon>PACMAD clade</taxon>
        <taxon>Arundinoideae</taxon>
        <taxon>Arundineae</taxon>
        <taxon>Arundo</taxon>
    </lineage>
</organism>
<proteinExistence type="predicted"/>
<reference evidence="1" key="1">
    <citation type="submission" date="2014-09" db="EMBL/GenBank/DDBJ databases">
        <authorList>
            <person name="Magalhaes I.L.F."/>
            <person name="Oliveira U."/>
            <person name="Santos F.R."/>
            <person name="Vidigal T.H.D.A."/>
            <person name="Brescovit A.D."/>
            <person name="Santos A.J."/>
        </authorList>
    </citation>
    <scope>NUCLEOTIDE SEQUENCE</scope>
    <source>
        <tissue evidence="1">Shoot tissue taken approximately 20 cm above the soil surface</tissue>
    </source>
</reference>
<reference evidence="1" key="2">
    <citation type="journal article" date="2015" name="Data Brief">
        <title>Shoot transcriptome of the giant reed, Arundo donax.</title>
        <authorList>
            <person name="Barrero R.A."/>
            <person name="Guerrero F.D."/>
            <person name="Moolhuijzen P."/>
            <person name="Goolsby J.A."/>
            <person name="Tidwell J."/>
            <person name="Bellgard S.E."/>
            <person name="Bellgard M.I."/>
        </authorList>
    </citation>
    <scope>NUCLEOTIDE SEQUENCE</scope>
    <source>
        <tissue evidence="1">Shoot tissue taken approximately 20 cm above the soil surface</tissue>
    </source>
</reference>
<dbReference type="EMBL" id="GBRH01231136">
    <property type="protein sequence ID" value="JAD66759.1"/>
    <property type="molecule type" value="Transcribed_RNA"/>
</dbReference>
<name>A0A0A9BRX6_ARUDO</name>